<dbReference type="AlphaFoldDB" id="M4CKG3"/>
<accession>M4CKG3</accession>
<evidence type="ECO:0000313" key="3">
    <source>
        <dbReference type="Proteomes" id="UP000011750"/>
    </source>
</evidence>
<dbReference type="HOGENOM" id="CLU_026537_3_1_1"/>
<dbReference type="Proteomes" id="UP000011750">
    <property type="component" value="Chromosome A05"/>
</dbReference>
<reference evidence="2" key="3">
    <citation type="submission" date="2023-03" db="UniProtKB">
        <authorList>
            <consortium name="EnsemblPlants"/>
        </authorList>
    </citation>
    <scope>IDENTIFICATION</scope>
    <source>
        <strain evidence="2">cv. Chiifu-401-42</strain>
    </source>
</reference>
<feature type="coiled-coil region" evidence="1">
    <location>
        <begin position="267"/>
        <end position="312"/>
    </location>
</feature>
<sequence>MDKYATCFAVGIQKVVEAFNGEGGDVSNKKNKNKTVDINGFQVLASQVTKVRKIFTAHPDIALDFKPTIQEVKTAYMNVLLRVIKTLHKPPKSLSETRLSKASSELSELMKVGFKLDWLRLKLDGVSLERKKINVDGSQERVKNLELMELSLKYDSLNTKLDEVSLERKKKDDTNDSRANQVEEHVKNLELMELSLKLDSLERKKADDTNESRARQVEKRVKNLELMDVELNKCCNSNLDDLAWKKSYDAIFFKQIEDRVMGVEFKLDSLNTKLEEISKEKKKADDADGSLVQQLEESVKNIELMVSHLKVELDKKKNISSADGFLLVD</sequence>
<keyword evidence="1" id="KW-0175">Coiled coil</keyword>
<evidence type="ECO:0008006" key="4">
    <source>
        <dbReference type="Google" id="ProtNLM"/>
    </source>
</evidence>
<evidence type="ECO:0000313" key="2">
    <source>
        <dbReference type="EnsemblPlants" id="Bra004698.1-P"/>
    </source>
</evidence>
<reference evidence="2 3" key="1">
    <citation type="journal article" date="2011" name="Nat. Genet.">
        <title>The genome of the mesopolyploid crop species Brassica rapa.</title>
        <authorList>
            <consortium name="Brassica rapa Genome Sequencing Project Consortium"/>
            <person name="Wang X."/>
            <person name="Wang H."/>
            <person name="Wang J."/>
            <person name="Sun R."/>
            <person name="Wu J."/>
            <person name="Liu S."/>
            <person name="Bai Y."/>
            <person name="Mun J.H."/>
            <person name="Bancroft I."/>
            <person name="Cheng F."/>
            <person name="Huang S."/>
            <person name="Li X."/>
            <person name="Hua W."/>
            <person name="Wang J."/>
            <person name="Wang X."/>
            <person name="Freeling M."/>
            <person name="Pires J.C."/>
            <person name="Paterson A.H."/>
            <person name="Chalhoub B."/>
            <person name="Wang B."/>
            <person name="Hayward A."/>
            <person name="Sharpe A.G."/>
            <person name="Park B.S."/>
            <person name="Weisshaar B."/>
            <person name="Liu B."/>
            <person name="Li B."/>
            <person name="Liu B."/>
            <person name="Tong C."/>
            <person name="Song C."/>
            <person name="Duran C."/>
            <person name="Peng C."/>
            <person name="Geng C."/>
            <person name="Koh C."/>
            <person name="Lin C."/>
            <person name="Edwards D."/>
            <person name="Mu D."/>
            <person name="Shen D."/>
            <person name="Soumpourou E."/>
            <person name="Li F."/>
            <person name="Fraser F."/>
            <person name="Conant G."/>
            <person name="Lassalle G."/>
            <person name="King G.J."/>
            <person name="Bonnema G."/>
            <person name="Tang H."/>
            <person name="Wang H."/>
            <person name="Belcram H."/>
            <person name="Zhou H."/>
            <person name="Hirakawa H."/>
            <person name="Abe H."/>
            <person name="Guo H."/>
            <person name="Wang H."/>
            <person name="Jin H."/>
            <person name="Parkin I.A."/>
            <person name="Batley J."/>
            <person name="Kim J.S."/>
            <person name="Just J."/>
            <person name="Li J."/>
            <person name="Xu J."/>
            <person name="Deng J."/>
            <person name="Kim J.A."/>
            <person name="Li J."/>
            <person name="Yu J."/>
            <person name="Meng J."/>
            <person name="Wang J."/>
            <person name="Min J."/>
            <person name="Poulain J."/>
            <person name="Wang J."/>
            <person name="Hatakeyama K."/>
            <person name="Wu K."/>
            <person name="Wang L."/>
            <person name="Fang L."/>
            <person name="Trick M."/>
            <person name="Links M.G."/>
            <person name="Zhao M."/>
            <person name="Jin M."/>
            <person name="Ramchiary N."/>
            <person name="Drou N."/>
            <person name="Berkman P.J."/>
            <person name="Cai Q."/>
            <person name="Huang Q."/>
            <person name="Li R."/>
            <person name="Tabata S."/>
            <person name="Cheng S."/>
            <person name="Zhang S."/>
            <person name="Zhang S."/>
            <person name="Huang S."/>
            <person name="Sato S."/>
            <person name="Sun S."/>
            <person name="Kwon S.J."/>
            <person name="Choi S.R."/>
            <person name="Lee T.H."/>
            <person name="Fan W."/>
            <person name="Zhao X."/>
            <person name="Tan X."/>
            <person name="Xu X."/>
            <person name="Wang Y."/>
            <person name="Qiu Y."/>
            <person name="Yin Y."/>
            <person name="Li Y."/>
            <person name="Du Y."/>
            <person name="Liao Y."/>
            <person name="Lim Y."/>
            <person name="Narusaka Y."/>
            <person name="Wang Y."/>
            <person name="Wang Z."/>
            <person name="Li Z."/>
            <person name="Wang Z."/>
            <person name="Xiong Z."/>
            <person name="Zhang Z."/>
        </authorList>
    </citation>
    <scope>NUCLEOTIDE SEQUENCE [LARGE SCALE GENOMIC DNA]</scope>
    <source>
        <strain evidence="2 3">cv. Chiifu-401-42</strain>
    </source>
</reference>
<dbReference type="OMA" id="ANQVEEH"/>
<dbReference type="InParanoid" id="M4CKG3"/>
<feature type="coiled-coil region" evidence="1">
    <location>
        <begin position="128"/>
        <end position="167"/>
    </location>
</feature>
<dbReference type="PANTHER" id="PTHR46236:SF12">
    <property type="entry name" value="MATH DOMAIN-CONTAINING PROTEIN"/>
    <property type="match status" value="1"/>
</dbReference>
<dbReference type="eggNOG" id="KOG1987">
    <property type="taxonomic scope" value="Eukaryota"/>
</dbReference>
<protein>
    <recommendedName>
        <fullName evidence="4">MATH domain-containing protein</fullName>
    </recommendedName>
</protein>
<dbReference type="InterPro" id="IPR050804">
    <property type="entry name" value="MCC"/>
</dbReference>
<proteinExistence type="predicted"/>
<dbReference type="PANTHER" id="PTHR46236">
    <property type="entry name" value="TRAF-LIKE SUPERFAMILY PROTEIN"/>
    <property type="match status" value="1"/>
</dbReference>
<dbReference type="Gramene" id="Bra004698.1">
    <property type="protein sequence ID" value="Bra004698.1-P"/>
    <property type="gene ID" value="Bra004698"/>
</dbReference>
<organism evidence="2 3">
    <name type="scientific">Brassica campestris</name>
    <name type="common">Field mustard</name>
    <dbReference type="NCBI Taxonomy" id="3711"/>
    <lineage>
        <taxon>Eukaryota</taxon>
        <taxon>Viridiplantae</taxon>
        <taxon>Streptophyta</taxon>
        <taxon>Embryophyta</taxon>
        <taxon>Tracheophyta</taxon>
        <taxon>Spermatophyta</taxon>
        <taxon>Magnoliopsida</taxon>
        <taxon>eudicotyledons</taxon>
        <taxon>Gunneridae</taxon>
        <taxon>Pentapetalae</taxon>
        <taxon>rosids</taxon>
        <taxon>malvids</taxon>
        <taxon>Brassicales</taxon>
        <taxon>Brassicaceae</taxon>
        <taxon>Brassiceae</taxon>
        <taxon>Brassica</taxon>
    </lineage>
</organism>
<name>M4CKG3_BRACM</name>
<keyword evidence="3" id="KW-1185">Reference proteome</keyword>
<reference evidence="2 3" key="2">
    <citation type="journal article" date="2018" name="Hortic Res">
        <title>Improved Brassica rapa reference genome by single-molecule sequencing and chromosome conformation capture technologies.</title>
        <authorList>
            <person name="Zhang L."/>
            <person name="Cai X."/>
            <person name="Wu J."/>
            <person name="Liu M."/>
            <person name="Grob S."/>
            <person name="Cheng F."/>
            <person name="Liang J."/>
            <person name="Cai C."/>
            <person name="Liu Z."/>
            <person name="Liu B."/>
            <person name="Wang F."/>
            <person name="Li S."/>
            <person name="Liu F."/>
            <person name="Li X."/>
            <person name="Cheng L."/>
            <person name="Yang W."/>
            <person name="Li M.H."/>
            <person name="Grossniklaus U."/>
            <person name="Zheng H."/>
            <person name="Wang X."/>
        </authorList>
    </citation>
    <scope>NUCLEOTIDE SEQUENCE [LARGE SCALE GENOMIC DNA]</scope>
    <source>
        <strain evidence="2 3">cv. Chiifu-401-42</strain>
    </source>
</reference>
<evidence type="ECO:0000256" key="1">
    <source>
        <dbReference type="SAM" id="Coils"/>
    </source>
</evidence>
<dbReference type="EnsemblPlants" id="Bra004698.1">
    <property type="protein sequence ID" value="Bra004698.1-P"/>
    <property type="gene ID" value="Bra004698"/>
</dbReference>